<feature type="transmembrane region" description="Helical" evidence="7">
    <location>
        <begin position="162"/>
        <end position="184"/>
    </location>
</feature>
<dbReference type="InterPro" id="IPR005829">
    <property type="entry name" value="Sugar_transporter_CS"/>
</dbReference>
<evidence type="ECO:0000256" key="3">
    <source>
        <dbReference type="ARBA" id="ARBA00022692"/>
    </source>
</evidence>
<proteinExistence type="inferred from homology"/>
<evidence type="ECO:0000256" key="5">
    <source>
        <dbReference type="ARBA" id="ARBA00023136"/>
    </source>
</evidence>
<keyword evidence="5 7" id="KW-0472">Membrane</keyword>
<dbReference type="InterPro" id="IPR050360">
    <property type="entry name" value="MFS_Sugar_Transporters"/>
</dbReference>
<dbReference type="Gene3D" id="1.20.1250.20">
    <property type="entry name" value="MFS general substrate transporter like domains"/>
    <property type="match status" value="1"/>
</dbReference>
<evidence type="ECO:0000256" key="7">
    <source>
        <dbReference type="SAM" id="Phobius"/>
    </source>
</evidence>
<dbReference type="InterPro" id="IPR036259">
    <property type="entry name" value="MFS_trans_sf"/>
</dbReference>
<evidence type="ECO:0000256" key="4">
    <source>
        <dbReference type="ARBA" id="ARBA00022989"/>
    </source>
</evidence>
<dbReference type="EMBL" id="JABELV010000065">
    <property type="protein sequence ID" value="KAG7536015.1"/>
    <property type="molecule type" value="Genomic_DNA"/>
</dbReference>
<keyword evidence="3 7" id="KW-0812">Transmembrane</keyword>
<dbReference type="InterPro" id="IPR005828">
    <property type="entry name" value="MFS_sugar_transport-like"/>
</dbReference>
<dbReference type="Pfam" id="PF00083">
    <property type="entry name" value="Sugar_tr"/>
    <property type="match status" value="1"/>
</dbReference>
<feature type="domain" description="Major facilitator superfamily (MFS) profile" evidence="8">
    <location>
        <begin position="60"/>
        <end position="516"/>
    </location>
</feature>
<feature type="transmembrane region" description="Helical" evidence="7">
    <location>
        <begin position="358"/>
        <end position="379"/>
    </location>
</feature>
<comment type="subcellular location">
    <subcellularLocation>
        <location evidence="1">Membrane</location>
        <topology evidence="1">Multi-pass membrane protein</topology>
    </subcellularLocation>
</comment>
<sequence>MEPMEKYQGHDEKEELHHVEDGKIVTDVEPTALQQGGLDTLSEGRNPWKVLLENPKALALIMAVQSNAIIVGVEFSLPGNLLGITAFNKLFGVWSETDGKYAVEAKVLTIWGALFATFQVLGQFTGGECNDRFGRRLTLYSVIFFTMIGVMLEVIATTWQMWLGSKIVIGFATGIMQATVPCYVTEVSPREIRGIMLSFFNMAMNIGGLAATVIPWATNKRWPGEDDLRSFRVPLYVALAAPVLTLIAEVFLLVESPYWLMMKGRKEQARKALAFINPKSSEVDLDRAVAVLEYTLEKEAEANEQHRNTTYLDCFKGVDLRRTFCAVFPPISQNLTGQNLVGTYATYFFVIAKQSDPLISSVITTSVGLASNFISFFLIENKRIGRWMLLFVGIIVMTLCMLGLGITDVVAKSDFSQAQGSVLVALVSIFLAASTIGPGVAGWAYTGESGSSRLRAKTTTLGTVGNAIVGLIMTSVLPYLLSADSGAKWGVKTAFLFAGLGAVCIVIIYLFVPDYTGRTFAMLDELFYRRIPARRFSKTECTGEYGNEDVGRA</sequence>
<feature type="transmembrane region" description="Helical" evidence="7">
    <location>
        <begin position="137"/>
        <end position="156"/>
    </location>
</feature>
<dbReference type="InterPro" id="IPR020846">
    <property type="entry name" value="MFS_dom"/>
</dbReference>
<keyword evidence="4 7" id="KW-1133">Transmembrane helix</keyword>
<protein>
    <recommendedName>
        <fullName evidence="8">Major facilitator superfamily (MFS) profile domain-containing protein</fullName>
    </recommendedName>
</protein>
<feature type="transmembrane region" description="Helical" evidence="7">
    <location>
        <begin position="196"/>
        <end position="217"/>
    </location>
</feature>
<feature type="region of interest" description="Disordered" evidence="6">
    <location>
        <begin position="1"/>
        <end position="21"/>
    </location>
</feature>
<dbReference type="OrthoDB" id="2579541at2759"/>
<dbReference type="Proteomes" id="UP000812966">
    <property type="component" value="Unassembled WGS sequence"/>
</dbReference>
<dbReference type="PROSITE" id="PS00217">
    <property type="entry name" value="SUGAR_TRANSPORT_2"/>
    <property type="match status" value="1"/>
</dbReference>
<comment type="caution">
    <text evidence="9">The sequence shown here is derived from an EMBL/GenBank/DDBJ whole genome shotgun (WGS) entry which is preliminary data.</text>
</comment>
<reference evidence="9" key="1">
    <citation type="submission" date="2020-04" db="EMBL/GenBank/DDBJ databases">
        <title>Analysis of mating type loci in Filobasidium floriforme.</title>
        <authorList>
            <person name="Nowrousian M."/>
        </authorList>
    </citation>
    <scope>NUCLEOTIDE SEQUENCE</scope>
    <source>
        <strain evidence="9">CBS 6242</strain>
    </source>
</reference>
<feature type="transmembrane region" description="Helical" evidence="7">
    <location>
        <begin position="464"/>
        <end position="481"/>
    </location>
</feature>
<comment type="similarity">
    <text evidence="2">Belongs to the major facilitator superfamily. Sugar transporter (TC 2.A.1.1) family.</text>
</comment>
<organism evidence="9 10">
    <name type="scientific">Filobasidium floriforme</name>
    <dbReference type="NCBI Taxonomy" id="5210"/>
    <lineage>
        <taxon>Eukaryota</taxon>
        <taxon>Fungi</taxon>
        <taxon>Dikarya</taxon>
        <taxon>Basidiomycota</taxon>
        <taxon>Agaricomycotina</taxon>
        <taxon>Tremellomycetes</taxon>
        <taxon>Filobasidiales</taxon>
        <taxon>Filobasidiaceae</taxon>
        <taxon>Filobasidium</taxon>
    </lineage>
</organism>
<dbReference type="AlphaFoldDB" id="A0A8K0JKL1"/>
<gene>
    <name evidence="9" type="ORF">FFLO_03535</name>
</gene>
<accession>A0A8K0JKL1</accession>
<evidence type="ECO:0000256" key="1">
    <source>
        <dbReference type="ARBA" id="ARBA00004141"/>
    </source>
</evidence>
<keyword evidence="10" id="KW-1185">Reference proteome</keyword>
<name>A0A8K0JKL1_9TREE</name>
<feature type="transmembrane region" description="Helical" evidence="7">
    <location>
        <begin position="422"/>
        <end position="444"/>
    </location>
</feature>
<evidence type="ECO:0000256" key="2">
    <source>
        <dbReference type="ARBA" id="ARBA00010992"/>
    </source>
</evidence>
<dbReference type="PANTHER" id="PTHR48022:SF2">
    <property type="entry name" value="PLASTIDIC GLUCOSE TRANSPORTER 4"/>
    <property type="match status" value="1"/>
</dbReference>
<feature type="transmembrane region" description="Helical" evidence="7">
    <location>
        <begin position="237"/>
        <end position="261"/>
    </location>
</feature>
<evidence type="ECO:0000259" key="8">
    <source>
        <dbReference type="PROSITE" id="PS50850"/>
    </source>
</evidence>
<dbReference type="SUPFAM" id="SSF103473">
    <property type="entry name" value="MFS general substrate transporter"/>
    <property type="match status" value="1"/>
</dbReference>
<evidence type="ECO:0000313" key="10">
    <source>
        <dbReference type="Proteomes" id="UP000812966"/>
    </source>
</evidence>
<dbReference type="GO" id="GO:0016020">
    <property type="term" value="C:membrane"/>
    <property type="evidence" value="ECO:0007669"/>
    <property type="project" value="UniProtKB-SubCell"/>
</dbReference>
<evidence type="ECO:0000313" key="9">
    <source>
        <dbReference type="EMBL" id="KAG7536015.1"/>
    </source>
</evidence>
<feature type="transmembrane region" description="Helical" evidence="7">
    <location>
        <begin position="385"/>
        <end position="410"/>
    </location>
</feature>
<dbReference type="GO" id="GO:0005351">
    <property type="term" value="F:carbohydrate:proton symporter activity"/>
    <property type="evidence" value="ECO:0007669"/>
    <property type="project" value="TreeGrafter"/>
</dbReference>
<feature type="transmembrane region" description="Helical" evidence="7">
    <location>
        <begin position="493"/>
        <end position="512"/>
    </location>
</feature>
<dbReference type="PANTHER" id="PTHR48022">
    <property type="entry name" value="PLASTIDIC GLUCOSE TRANSPORTER 4"/>
    <property type="match status" value="1"/>
</dbReference>
<dbReference type="PROSITE" id="PS50850">
    <property type="entry name" value="MFS"/>
    <property type="match status" value="1"/>
</dbReference>
<evidence type="ECO:0000256" key="6">
    <source>
        <dbReference type="SAM" id="MobiDB-lite"/>
    </source>
</evidence>